<dbReference type="SUPFAM" id="SSF116734">
    <property type="entry name" value="DNA methylase specificity domain"/>
    <property type="match status" value="2"/>
</dbReference>
<dbReference type="InterPro" id="IPR044946">
    <property type="entry name" value="Restrct_endonuc_typeI_TRD_sf"/>
</dbReference>
<gene>
    <name evidence="6" type="ORF">AUK04_00645</name>
</gene>
<dbReference type="PANTHER" id="PTHR30408">
    <property type="entry name" value="TYPE-1 RESTRICTION ENZYME ECOKI SPECIFICITY PROTEIN"/>
    <property type="match status" value="1"/>
</dbReference>
<keyword evidence="4" id="KW-0175">Coiled coil</keyword>
<dbReference type="EMBL" id="MNZM01000015">
    <property type="protein sequence ID" value="OIP86413.1"/>
    <property type="molecule type" value="Genomic_DNA"/>
</dbReference>
<dbReference type="InterPro" id="IPR052021">
    <property type="entry name" value="Type-I_RS_S_subunit"/>
</dbReference>
<accession>A0A1J5HM75</accession>
<proteinExistence type="inferred from homology"/>
<comment type="caution">
    <text evidence="6">The sequence shown here is derived from an EMBL/GenBank/DDBJ whole genome shotgun (WGS) entry which is preliminary data.</text>
</comment>
<organism evidence="6 7">
    <name type="scientific">Candidatus Roizmanbacteria bacterium CG2_30_33_16</name>
    <dbReference type="NCBI Taxonomy" id="1805340"/>
    <lineage>
        <taxon>Bacteria</taxon>
        <taxon>Candidatus Roizmaniibacteriota</taxon>
    </lineage>
</organism>
<evidence type="ECO:0000256" key="2">
    <source>
        <dbReference type="ARBA" id="ARBA00022747"/>
    </source>
</evidence>
<keyword evidence="3" id="KW-0238">DNA-binding</keyword>
<evidence type="ECO:0000313" key="7">
    <source>
        <dbReference type="Proteomes" id="UP000183758"/>
    </source>
</evidence>
<evidence type="ECO:0000256" key="4">
    <source>
        <dbReference type="SAM" id="Coils"/>
    </source>
</evidence>
<dbReference type="AlphaFoldDB" id="A0A1J5HM75"/>
<dbReference type="GO" id="GO:0003677">
    <property type="term" value="F:DNA binding"/>
    <property type="evidence" value="ECO:0007669"/>
    <property type="project" value="UniProtKB-KW"/>
</dbReference>
<dbReference type="Gene3D" id="3.90.220.20">
    <property type="entry name" value="DNA methylase specificity domains"/>
    <property type="match status" value="1"/>
</dbReference>
<protein>
    <recommendedName>
        <fullName evidence="5">Type I restriction modification DNA specificity domain-containing protein</fullName>
    </recommendedName>
</protein>
<comment type="similarity">
    <text evidence="1">Belongs to the type-I restriction system S methylase family.</text>
</comment>
<feature type="coiled-coil region" evidence="4">
    <location>
        <begin position="163"/>
        <end position="190"/>
    </location>
</feature>
<evidence type="ECO:0000313" key="6">
    <source>
        <dbReference type="EMBL" id="OIP86413.1"/>
    </source>
</evidence>
<dbReference type="Pfam" id="PF01420">
    <property type="entry name" value="Methylase_S"/>
    <property type="match status" value="1"/>
</dbReference>
<evidence type="ECO:0000256" key="3">
    <source>
        <dbReference type="ARBA" id="ARBA00023125"/>
    </source>
</evidence>
<dbReference type="Proteomes" id="UP000183758">
    <property type="component" value="Unassembled WGS sequence"/>
</dbReference>
<dbReference type="InterPro" id="IPR000055">
    <property type="entry name" value="Restrct_endonuc_typeI_TRD"/>
</dbReference>
<dbReference type="PANTHER" id="PTHR30408:SF12">
    <property type="entry name" value="TYPE I RESTRICTION ENZYME MJAVIII SPECIFICITY SUBUNIT"/>
    <property type="match status" value="1"/>
</dbReference>
<evidence type="ECO:0000256" key="1">
    <source>
        <dbReference type="ARBA" id="ARBA00010923"/>
    </source>
</evidence>
<dbReference type="CDD" id="cd17246">
    <property type="entry name" value="RMtype1_S_SonII-TRD2-CR2_like"/>
    <property type="match status" value="1"/>
</dbReference>
<feature type="domain" description="Type I restriction modification DNA specificity" evidence="5">
    <location>
        <begin position="3"/>
        <end position="182"/>
    </location>
</feature>
<dbReference type="GO" id="GO:0009307">
    <property type="term" value="P:DNA restriction-modification system"/>
    <property type="evidence" value="ECO:0007669"/>
    <property type="project" value="UniProtKB-KW"/>
</dbReference>
<name>A0A1J5HM75_9BACT</name>
<evidence type="ECO:0000259" key="5">
    <source>
        <dbReference type="Pfam" id="PF01420"/>
    </source>
</evidence>
<sequence length="274" mass="31333">MTTFQKVKLGDVCSQITDGKHGDCINNDNSGYYFISSKDVFNGSIHYENARQIIEADFLDTHRRTKLEIGDILITNSGTIGRMALIKNNTRVEKTTFQKSVAIIKPKQNVNNTYLFYKLLSLYKQLVNLGGGSAQHNLLLGDLRNFIIQIPDLPTQTRIASVLSAYDDLIENNEKRIKALEEMAQLLYAEWFVKFKFPFRLRLEQAGHEKVKMVDSHTEYGMIPEGWEVVKIDNLLKIVKRKIKLQTSEYKISGQFPIIDQGRDFIAGLRIIGN</sequence>
<dbReference type="Gene3D" id="1.10.287.1120">
    <property type="entry name" value="Bipartite methylase S protein"/>
    <property type="match status" value="1"/>
</dbReference>
<reference evidence="6 7" key="1">
    <citation type="journal article" date="2016" name="Environ. Microbiol.">
        <title>Genomic resolution of a cold subsurface aquifer community provides metabolic insights for novel microbes adapted to high CO concentrations.</title>
        <authorList>
            <person name="Probst A.J."/>
            <person name="Castelle C.J."/>
            <person name="Singh A."/>
            <person name="Brown C.T."/>
            <person name="Anantharaman K."/>
            <person name="Sharon I."/>
            <person name="Hug L.A."/>
            <person name="Burstein D."/>
            <person name="Emerson J.B."/>
            <person name="Thomas B.C."/>
            <person name="Banfield J.F."/>
        </authorList>
    </citation>
    <scope>NUCLEOTIDE SEQUENCE [LARGE SCALE GENOMIC DNA]</scope>
    <source>
        <strain evidence="6">CG2_30_33_16</strain>
    </source>
</reference>
<keyword evidence="2" id="KW-0680">Restriction system</keyword>